<name>A0AAN9W196_9ORTH</name>
<dbReference type="AlphaFoldDB" id="A0AAN9W196"/>
<dbReference type="Gene3D" id="3.80.10.10">
    <property type="entry name" value="Ribonuclease Inhibitor"/>
    <property type="match status" value="1"/>
</dbReference>
<reference evidence="1 2" key="1">
    <citation type="submission" date="2024-03" db="EMBL/GenBank/DDBJ databases">
        <title>The genome assembly and annotation of the cricket Gryllus longicercus Weissman &amp; Gray.</title>
        <authorList>
            <person name="Szrajer S."/>
            <person name="Gray D."/>
            <person name="Ylla G."/>
        </authorList>
    </citation>
    <scope>NUCLEOTIDE SEQUENCE [LARGE SCALE GENOMIC DNA]</scope>
    <source>
        <strain evidence="1">DAG 2021-001</strain>
        <tissue evidence="1">Whole body minus gut</tissue>
    </source>
</reference>
<protein>
    <submittedName>
        <fullName evidence="1">Uncharacterized protein</fullName>
    </submittedName>
</protein>
<proteinExistence type="predicted"/>
<dbReference type="EMBL" id="JAZDUA010000002">
    <property type="protein sequence ID" value="KAK7874388.1"/>
    <property type="molecule type" value="Genomic_DNA"/>
</dbReference>
<evidence type="ECO:0000313" key="2">
    <source>
        <dbReference type="Proteomes" id="UP001378592"/>
    </source>
</evidence>
<organism evidence="1 2">
    <name type="scientific">Gryllus longicercus</name>
    <dbReference type="NCBI Taxonomy" id="2509291"/>
    <lineage>
        <taxon>Eukaryota</taxon>
        <taxon>Metazoa</taxon>
        <taxon>Ecdysozoa</taxon>
        <taxon>Arthropoda</taxon>
        <taxon>Hexapoda</taxon>
        <taxon>Insecta</taxon>
        <taxon>Pterygota</taxon>
        <taxon>Neoptera</taxon>
        <taxon>Polyneoptera</taxon>
        <taxon>Orthoptera</taxon>
        <taxon>Ensifera</taxon>
        <taxon>Gryllidea</taxon>
        <taxon>Grylloidea</taxon>
        <taxon>Gryllidae</taxon>
        <taxon>Gryllinae</taxon>
        <taxon>Gryllus</taxon>
    </lineage>
</organism>
<sequence>MPPFIQVQTLYELCLKRVFHILCQSVERSDCVEILRAVIQSSLHAGIREHLVQLATLHLGSDVYSLLDLLSILMDKAIKKLDHSMVENLRMDQCAGLYSSLEHCSATGLHELTVKVALDSRKVNHLEAVSAANVTFHRVLVNGLASSLQKLVLRSVCDNEILRLLGQHSNHLKYLDVRSSWLVDDGGLKQLCFKDSIWAEYFDVYSDGSIDMSALNNCCHTLQEVRIQDTNTSEIGVALLLLLIPKLKSLGGFIYYRNVGDAILNMRAAHPRLQLNLTQLWDTSLPPEKAEQMAPCTPHLSSLYTRGSWLGSLVHFPEISSITIDFDFADFNPLLEHYLTLRGPLLRELVIVDQNHAVDLTMLIELCPSLEQLGAKLCQSYLDINVQSFLPHLTVARIRVGATLPLITLLGQVHSLQHLEVMLEEECYGDGVEMFDDLAISEALVIPGPRALSIFLMLSECNFTADAAHALMLACPALQRLGDLQFWNGVNEHDVEELALEVRHCNYSFSFRYHGKWYPPEHHFSLTQALQ</sequence>
<dbReference type="Proteomes" id="UP001378592">
    <property type="component" value="Unassembled WGS sequence"/>
</dbReference>
<dbReference type="SUPFAM" id="SSF52047">
    <property type="entry name" value="RNI-like"/>
    <property type="match status" value="1"/>
</dbReference>
<comment type="caution">
    <text evidence="1">The sequence shown here is derived from an EMBL/GenBank/DDBJ whole genome shotgun (WGS) entry which is preliminary data.</text>
</comment>
<evidence type="ECO:0000313" key="1">
    <source>
        <dbReference type="EMBL" id="KAK7874388.1"/>
    </source>
</evidence>
<dbReference type="InterPro" id="IPR032675">
    <property type="entry name" value="LRR_dom_sf"/>
</dbReference>
<accession>A0AAN9W196</accession>
<gene>
    <name evidence="1" type="ORF">R5R35_001487</name>
</gene>
<keyword evidence="2" id="KW-1185">Reference proteome</keyword>